<evidence type="ECO:0000313" key="5">
    <source>
        <dbReference type="Proteomes" id="UP001341281"/>
    </source>
</evidence>
<dbReference type="AlphaFoldDB" id="A0AAQ3TXQ0"/>
<feature type="compositionally biased region" description="Polar residues" evidence="3">
    <location>
        <begin position="159"/>
        <end position="172"/>
    </location>
</feature>
<dbReference type="GO" id="GO:0006950">
    <property type="term" value="P:response to stress"/>
    <property type="evidence" value="ECO:0007669"/>
    <property type="project" value="UniProtKB-ARBA"/>
</dbReference>
<feature type="region of interest" description="Disordered" evidence="3">
    <location>
        <begin position="1"/>
        <end position="79"/>
    </location>
</feature>
<evidence type="ECO:0000256" key="1">
    <source>
        <dbReference type="ARBA" id="ARBA00004123"/>
    </source>
</evidence>
<name>A0AAQ3TXQ0_PASNO</name>
<evidence type="ECO:0000256" key="3">
    <source>
        <dbReference type="SAM" id="MobiDB-lite"/>
    </source>
</evidence>
<dbReference type="GO" id="GO:0005634">
    <property type="term" value="C:nucleus"/>
    <property type="evidence" value="ECO:0007669"/>
    <property type="project" value="UniProtKB-SubCell"/>
</dbReference>
<feature type="compositionally biased region" description="Low complexity" evidence="3">
    <location>
        <begin position="11"/>
        <end position="48"/>
    </location>
</feature>
<dbReference type="EMBL" id="CP144750">
    <property type="protein sequence ID" value="WVZ82064.1"/>
    <property type="molecule type" value="Genomic_DNA"/>
</dbReference>
<feature type="region of interest" description="Disordered" evidence="3">
    <location>
        <begin position="219"/>
        <end position="241"/>
    </location>
</feature>
<proteinExistence type="predicted"/>
<dbReference type="InterPro" id="IPR051992">
    <property type="entry name" value="OxStress_Response_Reg"/>
</dbReference>
<dbReference type="PANTHER" id="PTHR33172:SF11">
    <property type="entry name" value="DUF3741 DOMAIN-CONTAINING PROTEIN"/>
    <property type="match status" value="1"/>
</dbReference>
<gene>
    <name evidence="4" type="ORF">U9M48_029371</name>
</gene>
<evidence type="ECO:0000313" key="4">
    <source>
        <dbReference type="EMBL" id="WVZ82064.1"/>
    </source>
</evidence>
<protein>
    <submittedName>
        <fullName evidence="4">Uncharacterized protein</fullName>
    </submittedName>
</protein>
<keyword evidence="5" id="KW-1185">Reference proteome</keyword>
<reference evidence="4 5" key="1">
    <citation type="submission" date="2024-02" db="EMBL/GenBank/DDBJ databases">
        <title>High-quality chromosome-scale genome assembly of Pensacola bahiagrass (Paspalum notatum Flugge var. saurae).</title>
        <authorList>
            <person name="Vega J.M."/>
            <person name="Podio M."/>
            <person name="Orjuela J."/>
            <person name="Siena L.A."/>
            <person name="Pessino S.C."/>
            <person name="Combes M.C."/>
            <person name="Mariac C."/>
            <person name="Albertini E."/>
            <person name="Pupilli F."/>
            <person name="Ortiz J.P.A."/>
            <person name="Leblanc O."/>
        </authorList>
    </citation>
    <scope>NUCLEOTIDE SEQUENCE [LARGE SCALE GENOMIC DNA]</scope>
    <source>
        <strain evidence="4">R1</strain>
        <tissue evidence="4">Leaf</tissue>
    </source>
</reference>
<dbReference type="PANTHER" id="PTHR33172">
    <property type="entry name" value="OS08G0516900 PROTEIN"/>
    <property type="match status" value="1"/>
</dbReference>
<comment type="subcellular location">
    <subcellularLocation>
        <location evidence="1">Nucleus</location>
    </subcellularLocation>
</comment>
<feature type="region of interest" description="Disordered" evidence="3">
    <location>
        <begin position="132"/>
        <end position="207"/>
    </location>
</feature>
<accession>A0AAQ3TXQ0</accession>
<keyword evidence="2" id="KW-0539">Nucleus</keyword>
<organism evidence="4 5">
    <name type="scientific">Paspalum notatum var. saurae</name>
    <dbReference type="NCBI Taxonomy" id="547442"/>
    <lineage>
        <taxon>Eukaryota</taxon>
        <taxon>Viridiplantae</taxon>
        <taxon>Streptophyta</taxon>
        <taxon>Embryophyta</taxon>
        <taxon>Tracheophyta</taxon>
        <taxon>Spermatophyta</taxon>
        <taxon>Magnoliopsida</taxon>
        <taxon>Liliopsida</taxon>
        <taxon>Poales</taxon>
        <taxon>Poaceae</taxon>
        <taxon>PACMAD clade</taxon>
        <taxon>Panicoideae</taxon>
        <taxon>Andropogonodae</taxon>
        <taxon>Paspaleae</taxon>
        <taxon>Paspalinae</taxon>
        <taxon>Paspalum</taxon>
    </lineage>
</organism>
<sequence length="241" mass="25386">MPIVEGGRRAGSGSASFGRRGQHSAPAAGGGTASSSPARGRGSDSRAAVLQCDEMEESDGEVQSSYRGPFDTMDSLQDALPNNRKGAFKFYNGKSNYVADVAGGVQSAKDTANPGNPSPKKRKGFLSFSFSWSKSRSKGSSSRHDASNSSKNCRKTLSPALTSSSQRNSRGNNELKRDQGPARRCLQKSPTTNGASASPPGATRAQIIAVQMQSLSVPALEDVAESTNSVSPKEKRRKSLR</sequence>
<evidence type="ECO:0000256" key="2">
    <source>
        <dbReference type="ARBA" id="ARBA00023242"/>
    </source>
</evidence>
<dbReference type="Proteomes" id="UP001341281">
    <property type="component" value="Chromosome 06"/>
</dbReference>